<feature type="compositionally biased region" description="Low complexity" evidence="1">
    <location>
        <begin position="429"/>
        <end position="439"/>
    </location>
</feature>
<evidence type="ECO:0000313" key="4">
    <source>
        <dbReference type="Proteomes" id="UP000313359"/>
    </source>
</evidence>
<feature type="compositionally biased region" description="Pro residues" evidence="1">
    <location>
        <begin position="116"/>
        <end position="145"/>
    </location>
</feature>
<feature type="region of interest" description="Disordered" evidence="1">
    <location>
        <begin position="251"/>
        <end position="272"/>
    </location>
</feature>
<feature type="compositionally biased region" description="Polar residues" evidence="1">
    <location>
        <begin position="564"/>
        <end position="588"/>
    </location>
</feature>
<organism evidence="3 4">
    <name type="scientific">Lentinus tigrinus ALCF2SS1-6</name>
    <dbReference type="NCBI Taxonomy" id="1328759"/>
    <lineage>
        <taxon>Eukaryota</taxon>
        <taxon>Fungi</taxon>
        <taxon>Dikarya</taxon>
        <taxon>Basidiomycota</taxon>
        <taxon>Agaricomycotina</taxon>
        <taxon>Agaricomycetes</taxon>
        <taxon>Polyporales</taxon>
        <taxon>Polyporaceae</taxon>
        <taxon>Lentinus</taxon>
    </lineage>
</organism>
<keyword evidence="4" id="KW-1185">Reference proteome</keyword>
<feature type="region of interest" description="Disordered" evidence="1">
    <location>
        <begin position="538"/>
        <end position="627"/>
    </location>
</feature>
<dbReference type="EMBL" id="ML122258">
    <property type="protein sequence ID" value="RPD62746.1"/>
    <property type="molecule type" value="Genomic_DNA"/>
</dbReference>
<feature type="region of interest" description="Disordered" evidence="1">
    <location>
        <begin position="501"/>
        <end position="526"/>
    </location>
</feature>
<proteinExistence type="predicted"/>
<feature type="compositionally biased region" description="Low complexity" evidence="1">
    <location>
        <begin position="657"/>
        <end position="670"/>
    </location>
</feature>
<feature type="compositionally biased region" description="Low complexity" evidence="1">
    <location>
        <begin position="17"/>
        <end position="36"/>
    </location>
</feature>
<gene>
    <name evidence="3" type="ORF">L227DRAFT_498292</name>
</gene>
<dbReference type="AlphaFoldDB" id="A0A5C2SMN9"/>
<keyword evidence="2" id="KW-0812">Transmembrane</keyword>
<feature type="region of interest" description="Disordered" evidence="1">
    <location>
        <begin position="1"/>
        <end position="145"/>
    </location>
</feature>
<feature type="compositionally biased region" description="Basic and acidic residues" evidence="1">
    <location>
        <begin position="592"/>
        <end position="614"/>
    </location>
</feature>
<dbReference type="Proteomes" id="UP000313359">
    <property type="component" value="Unassembled WGS sequence"/>
</dbReference>
<accession>A0A5C2SMN9</accession>
<feature type="region of interest" description="Disordered" evidence="1">
    <location>
        <begin position="415"/>
        <end position="439"/>
    </location>
</feature>
<name>A0A5C2SMN9_9APHY</name>
<evidence type="ECO:0000313" key="3">
    <source>
        <dbReference type="EMBL" id="RPD62746.1"/>
    </source>
</evidence>
<keyword evidence="2" id="KW-1133">Transmembrane helix</keyword>
<feature type="transmembrane region" description="Helical" evidence="2">
    <location>
        <begin position="816"/>
        <end position="834"/>
    </location>
</feature>
<keyword evidence="2" id="KW-0472">Membrane</keyword>
<dbReference type="OrthoDB" id="3270652at2759"/>
<protein>
    <submittedName>
        <fullName evidence="3">Uncharacterized protein</fullName>
    </submittedName>
</protein>
<feature type="region of interest" description="Disordered" evidence="1">
    <location>
        <begin position="642"/>
        <end position="690"/>
    </location>
</feature>
<feature type="compositionally biased region" description="Low complexity" evidence="1">
    <location>
        <begin position="72"/>
        <end position="84"/>
    </location>
</feature>
<evidence type="ECO:0000256" key="2">
    <source>
        <dbReference type="SAM" id="Phobius"/>
    </source>
</evidence>
<evidence type="ECO:0000256" key="1">
    <source>
        <dbReference type="SAM" id="MobiDB-lite"/>
    </source>
</evidence>
<sequence>MSGSHLVEESPQAAVNATETSAEDSAASLRAAALRTLKSKRRKLTGSSEPTIPPRPVVQQQSIQLDYGPEEPSGAASSIASSPALQPVTSSVPVSEPMEIDAGAREEGEISDSEMSPPPPSVKPQPEPTSPTSAQPPQPVVQMLPPPVPKVEPISPALSKAIAAPAATAAPLVTPDKYYRPGLAMTEAQYLTARDIILDLLGWGVPPEYLVNCGLSREIIFYIFVEYNLRLPSNLDVTGLLPYISSSMPSATANATSPAQPSQTQNVPAQADVPSSLSASAAPFVPGSSSGSSTPSSYLLDIEQQRKQELLARKAVVASLKLKQQKSTSSVESHTADYGTSIASSTTNTAAALPVLTGTVDDFLNSIDSAGLHNDTSKPSGSVAEPRVRSFSVDAMDVDEVPGLSGGFSVTTDYTPLLRPPPTRSATMSSVPSPKSPVVPHSAVSDRSFYAPPAFTNGNGLSYGGNDDDSDAIPGLFQTRSPSVESQVMGSRRGTKRPVAADFVDMDPGPSRVSARAPPKRRSTGFAGLPQRRCVIELSDSEDEREDGVAYTNGLPSRAESRGPQANTPQVSVAPTPRVNSPANSINPTALLEKEEQIRRMREKIAQRQQEKLKKQAALQTSTSRSTPSIIGAQSIASVAIKQEEDESSTARSLQVSRSSTSATPDPSAAVRRPGDDTEEQSVAAAGLPYGEKTGGSITLLESESSSVPATPIDVSSNVLEHHTTGDKGKLSHLRMRLLMTLPYRHSLSYCIAQHLLLILFGDCVLFVSVDAVDSVDRRSPTRTSGKNPFPSHAALGRRSESVLNFLSFRFFRLRLTALLLIALLPFVLFFTGYDFRRA</sequence>
<reference evidence="3" key="1">
    <citation type="journal article" date="2018" name="Genome Biol. Evol.">
        <title>Genomics and development of Lentinus tigrinus, a white-rot wood-decaying mushroom with dimorphic fruiting bodies.</title>
        <authorList>
            <person name="Wu B."/>
            <person name="Xu Z."/>
            <person name="Knudson A."/>
            <person name="Carlson A."/>
            <person name="Chen N."/>
            <person name="Kovaka S."/>
            <person name="LaButti K."/>
            <person name="Lipzen A."/>
            <person name="Pennachio C."/>
            <person name="Riley R."/>
            <person name="Schakwitz W."/>
            <person name="Umezawa K."/>
            <person name="Ohm R.A."/>
            <person name="Grigoriev I.V."/>
            <person name="Nagy L.G."/>
            <person name="Gibbons J."/>
            <person name="Hibbett D."/>
        </authorList>
    </citation>
    <scope>NUCLEOTIDE SEQUENCE [LARGE SCALE GENOMIC DNA]</scope>
    <source>
        <strain evidence="3">ALCF2SS1-6</strain>
    </source>
</reference>